<dbReference type="Pfam" id="PF00004">
    <property type="entry name" value="AAA"/>
    <property type="match status" value="1"/>
</dbReference>
<dbReference type="CDD" id="cd00009">
    <property type="entry name" value="AAA"/>
    <property type="match status" value="1"/>
</dbReference>
<evidence type="ECO:0000256" key="2">
    <source>
        <dbReference type="ARBA" id="ARBA00022741"/>
    </source>
</evidence>
<dbReference type="Proteomes" id="UP001360560">
    <property type="component" value="Unassembled WGS sequence"/>
</dbReference>
<dbReference type="Gene3D" id="1.10.3710.10">
    <property type="entry name" value="DNA polymerase III clamp loader subunits, C-terminal domain"/>
    <property type="match status" value="1"/>
</dbReference>
<dbReference type="InterPro" id="IPR051314">
    <property type="entry name" value="AAA_ATPase_RarA/MGS1/WRNIP1"/>
</dbReference>
<dbReference type="SMART" id="SM00382">
    <property type="entry name" value="AAA"/>
    <property type="match status" value="1"/>
</dbReference>
<proteinExistence type="inferred from homology"/>
<dbReference type="InterPro" id="IPR021886">
    <property type="entry name" value="MgsA_C"/>
</dbReference>
<dbReference type="Pfam" id="PF12002">
    <property type="entry name" value="MgsA_C"/>
    <property type="match status" value="1"/>
</dbReference>
<protein>
    <submittedName>
        <fullName evidence="5">SsDNA-dependent ATPase</fullName>
    </submittedName>
</protein>
<dbReference type="AlphaFoldDB" id="A0AAV5QNF2"/>
<dbReference type="SUPFAM" id="SSF52540">
    <property type="entry name" value="P-loop containing nucleoside triphosphate hydrolases"/>
    <property type="match status" value="1"/>
</dbReference>
<dbReference type="GO" id="GO:0005524">
    <property type="term" value="F:ATP binding"/>
    <property type="evidence" value="ECO:0007669"/>
    <property type="project" value="UniProtKB-KW"/>
</dbReference>
<dbReference type="GO" id="GO:0003677">
    <property type="term" value="F:DNA binding"/>
    <property type="evidence" value="ECO:0007669"/>
    <property type="project" value="InterPro"/>
</dbReference>
<organism evidence="5 6">
    <name type="scientific">Saccharomycopsis crataegensis</name>
    <dbReference type="NCBI Taxonomy" id="43959"/>
    <lineage>
        <taxon>Eukaryota</taxon>
        <taxon>Fungi</taxon>
        <taxon>Dikarya</taxon>
        <taxon>Ascomycota</taxon>
        <taxon>Saccharomycotina</taxon>
        <taxon>Saccharomycetes</taxon>
        <taxon>Saccharomycopsidaceae</taxon>
        <taxon>Saccharomycopsis</taxon>
    </lineage>
</organism>
<name>A0AAV5QNF2_9ASCO</name>
<evidence type="ECO:0000313" key="5">
    <source>
        <dbReference type="EMBL" id="GMM36236.1"/>
    </source>
</evidence>
<evidence type="ECO:0000256" key="3">
    <source>
        <dbReference type="ARBA" id="ARBA00022840"/>
    </source>
</evidence>
<dbReference type="FunFam" id="1.20.272.10:FF:000001">
    <property type="entry name" value="Putative AAA family ATPase"/>
    <property type="match status" value="1"/>
</dbReference>
<keyword evidence="3" id="KW-0067">ATP-binding</keyword>
<gene>
    <name evidence="5" type="ORF">DASC09_035610</name>
</gene>
<dbReference type="InterPro" id="IPR027417">
    <property type="entry name" value="P-loop_NTPase"/>
</dbReference>
<evidence type="ECO:0000256" key="1">
    <source>
        <dbReference type="ARBA" id="ARBA00008959"/>
    </source>
</evidence>
<dbReference type="SUPFAM" id="SSF48019">
    <property type="entry name" value="post-AAA+ oligomerization domain-like"/>
    <property type="match status" value="1"/>
</dbReference>
<dbReference type="PANTHER" id="PTHR13779">
    <property type="entry name" value="WERNER HELICASE-INTERACTING PROTEIN 1 FAMILY MEMBER"/>
    <property type="match status" value="1"/>
</dbReference>
<keyword evidence="2" id="KW-0547">Nucleotide-binding</keyword>
<dbReference type="Gene3D" id="1.10.8.60">
    <property type="match status" value="1"/>
</dbReference>
<dbReference type="GO" id="GO:0006271">
    <property type="term" value="P:DNA strand elongation involved in DNA replication"/>
    <property type="evidence" value="ECO:0007669"/>
    <property type="project" value="UniProtKB-ARBA"/>
</dbReference>
<dbReference type="InterPro" id="IPR008921">
    <property type="entry name" value="DNA_pol3_clamp-load_cplx_C"/>
</dbReference>
<dbReference type="PANTHER" id="PTHR13779:SF7">
    <property type="entry name" value="ATPASE WRNIP1"/>
    <property type="match status" value="1"/>
</dbReference>
<dbReference type="GO" id="GO:0008047">
    <property type="term" value="F:enzyme activator activity"/>
    <property type="evidence" value="ECO:0007669"/>
    <property type="project" value="TreeGrafter"/>
</dbReference>
<dbReference type="Pfam" id="PF16193">
    <property type="entry name" value="AAA_assoc_2"/>
    <property type="match status" value="1"/>
</dbReference>
<dbReference type="InterPro" id="IPR003959">
    <property type="entry name" value="ATPase_AAA_core"/>
</dbReference>
<comment type="similarity">
    <text evidence="1">Belongs to the AAA ATPase family. RarA/MGS1/WRNIP1 subfamily.</text>
</comment>
<dbReference type="Gene3D" id="3.40.50.300">
    <property type="entry name" value="P-loop containing nucleotide triphosphate hydrolases"/>
    <property type="match status" value="1"/>
</dbReference>
<dbReference type="GO" id="GO:0017116">
    <property type="term" value="F:single-stranded DNA helicase activity"/>
    <property type="evidence" value="ECO:0007669"/>
    <property type="project" value="TreeGrafter"/>
</dbReference>
<accession>A0AAV5QNF2</accession>
<dbReference type="EMBL" id="BTFZ01000011">
    <property type="protein sequence ID" value="GMM36236.1"/>
    <property type="molecule type" value="Genomic_DNA"/>
</dbReference>
<dbReference type="GO" id="GO:0000731">
    <property type="term" value="P:DNA synthesis involved in DNA repair"/>
    <property type="evidence" value="ECO:0007669"/>
    <property type="project" value="TreeGrafter"/>
</dbReference>
<keyword evidence="6" id="KW-1185">Reference proteome</keyword>
<dbReference type="GO" id="GO:0005634">
    <property type="term" value="C:nucleus"/>
    <property type="evidence" value="ECO:0007669"/>
    <property type="project" value="TreeGrafter"/>
</dbReference>
<evidence type="ECO:0000313" key="6">
    <source>
        <dbReference type="Proteomes" id="UP001360560"/>
    </source>
</evidence>
<evidence type="ECO:0000259" key="4">
    <source>
        <dbReference type="SMART" id="SM00382"/>
    </source>
</evidence>
<feature type="domain" description="AAA+ ATPase" evidence="4">
    <location>
        <begin position="78"/>
        <end position="192"/>
    </location>
</feature>
<sequence length="509" mass="57914">MIKVERSPGSVKIEDVDCLESELMPMGEKDLVKLQYESKLSLAQRLRPKSLKDYIGQLQLVGPDGSVAHYFQDDNIDKIRSMILWGPPGVGKTSLAKIILNESSLKAYEFSAAIDSINQIKSVVDKIDRHRGASKIILFVDEIHRFSRAQQDYLLDLLDRNLVILIGATTENPSFNIIKPLVSRCIVLTLSAHSVSQIKQVLDRGVIELNKTRKYVQDFPEIDLDSSALEFLAKKSNGDLRNSLKLLELCFLLLTDFDPITKKVITHEGSVTVSSQMLREKLDAYGGNRSLINYDAKGDNHYDTISAYHKAVRGSDVNGALYYMMRMLKGGDDPLYVCRRIVRIASEDIGVRDNSCLVYCANVYETVLRLGMPKCLKLMVECTMRVAKSLKSVEIYRAWHLAKDLVKKHPNITVPFHLRDSQSKLYNRLTDGEDGHENNKFVYKYNLDYKDGQVNQQYLPDELTDARVLLKRHLGTKIDTDFDQLDDNDDSEAEFADDDFYGKKRKLNQ</sequence>
<dbReference type="RefSeq" id="XP_064853232.1">
    <property type="nucleotide sequence ID" value="XM_064997160.1"/>
</dbReference>
<dbReference type="Gene3D" id="1.20.272.10">
    <property type="match status" value="1"/>
</dbReference>
<reference evidence="5 6" key="1">
    <citation type="journal article" date="2023" name="Elife">
        <title>Identification of key yeast species and microbe-microbe interactions impacting larval growth of Drosophila in the wild.</title>
        <authorList>
            <person name="Mure A."/>
            <person name="Sugiura Y."/>
            <person name="Maeda R."/>
            <person name="Honda K."/>
            <person name="Sakurai N."/>
            <person name="Takahashi Y."/>
            <person name="Watada M."/>
            <person name="Katoh T."/>
            <person name="Gotoh A."/>
            <person name="Gotoh Y."/>
            <person name="Taniguchi I."/>
            <person name="Nakamura K."/>
            <person name="Hayashi T."/>
            <person name="Katayama T."/>
            <person name="Uemura T."/>
            <person name="Hattori Y."/>
        </authorList>
    </citation>
    <scope>NUCLEOTIDE SEQUENCE [LARGE SCALE GENOMIC DNA]</scope>
    <source>
        <strain evidence="5 6">SC-9</strain>
    </source>
</reference>
<dbReference type="InterPro" id="IPR003593">
    <property type="entry name" value="AAA+_ATPase"/>
</dbReference>
<dbReference type="GO" id="GO:0016887">
    <property type="term" value="F:ATP hydrolysis activity"/>
    <property type="evidence" value="ECO:0007669"/>
    <property type="project" value="InterPro"/>
</dbReference>
<comment type="caution">
    <text evidence="5">The sequence shown here is derived from an EMBL/GenBank/DDBJ whole genome shotgun (WGS) entry which is preliminary data.</text>
</comment>
<dbReference type="GeneID" id="90074211"/>
<dbReference type="InterPro" id="IPR032423">
    <property type="entry name" value="AAA_assoc_2"/>
</dbReference>